<dbReference type="Pfam" id="PF08324">
    <property type="entry name" value="PUL"/>
    <property type="match status" value="1"/>
</dbReference>
<dbReference type="VEuPathDB" id="FungiDB:YALI1_D14004g"/>
<dbReference type="PROSITE" id="PS51396">
    <property type="entry name" value="PUL"/>
    <property type="match status" value="1"/>
</dbReference>
<feature type="repeat" description="WD" evidence="5">
    <location>
        <begin position="126"/>
        <end position="158"/>
    </location>
</feature>
<dbReference type="GO" id="GO:0043161">
    <property type="term" value="P:proteasome-mediated ubiquitin-dependent protein catabolic process"/>
    <property type="evidence" value="ECO:0007669"/>
    <property type="project" value="TreeGrafter"/>
</dbReference>
<gene>
    <name evidence="8" type="ORF">B0I71DRAFT_126710</name>
</gene>
<dbReference type="PROSITE" id="PS50294">
    <property type="entry name" value="WD_REPEATS_REGION"/>
    <property type="match status" value="3"/>
</dbReference>
<dbReference type="GO" id="GO:0010992">
    <property type="term" value="P:ubiquitin recycling"/>
    <property type="evidence" value="ECO:0007669"/>
    <property type="project" value="TreeGrafter"/>
</dbReference>
<dbReference type="Proteomes" id="UP000256601">
    <property type="component" value="Unassembled WGS sequence"/>
</dbReference>
<evidence type="ECO:0000256" key="3">
    <source>
        <dbReference type="ARBA" id="ARBA00022574"/>
    </source>
</evidence>
<dbReference type="SUPFAM" id="SSF50978">
    <property type="entry name" value="WD40 repeat-like"/>
    <property type="match status" value="2"/>
</dbReference>
<accession>A0A371CET7</accession>
<protein>
    <submittedName>
        <fullName evidence="8">PUL domain-domain-containing protein</fullName>
    </submittedName>
</protein>
<dbReference type="VEuPathDB" id="FungiDB:YALI0_D11132g"/>
<dbReference type="PROSITE" id="PS51394">
    <property type="entry name" value="PFU"/>
    <property type="match status" value="1"/>
</dbReference>
<reference evidence="8 9" key="1">
    <citation type="submission" date="2018-07" db="EMBL/GenBank/DDBJ databases">
        <title>Draft Genome Assemblies for Five Robust Yarrowia lipolytica Strains Exhibiting High Lipid Production and Pentose Sugar Utilization and Sugar Alcohol Secretion from Undetoxified Lignocellulosic Biomass Hydrolysates.</title>
        <authorList>
            <consortium name="DOE Joint Genome Institute"/>
            <person name="Walker C."/>
            <person name="Ryu S."/>
            <person name="Na H."/>
            <person name="Zane M."/>
            <person name="LaButti K."/>
            <person name="Lipzen A."/>
            <person name="Haridas S."/>
            <person name="Barry K."/>
            <person name="Grigoriev I.V."/>
            <person name="Quarterman J."/>
            <person name="Slininger P."/>
            <person name="Dien B."/>
            <person name="Trinh C.T."/>
        </authorList>
    </citation>
    <scope>NUCLEOTIDE SEQUENCE [LARGE SCALE GENOMIC DNA]</scope>
    <source>
        <strain evidence="8 9">YB392</strain>
    </source>
</reference>
<dbReference type="Pfam" id="PF09070">
    <property type="entry name" value="PFU"/>
    <property type="match status" value="1"/>
</dbReference>
<dbReference type="PANTHER" id="PTHR19849">
    <property type="entry name" value="PHOSPHOLIPASE A-2-ACTIVATING PROTEIN"/>
    <property type="match status" value="1"/>
</dbReference>
<dbReference type="Pfam" id="PF00400">
    <property type="entry name" value="WD40"/>
    <property type="match status" value="5"/>
</dbReference>
<feature type="repeat" description="WD" evidence="5">
    <location>
        <begin position="167"/>
        <end position="207"/>
    </location>
</feature>
<evidence type="ECO:0000259" key="7">
    <source>
        <dbReference type="PROSITE" id="PS51396"/>
    </source>
</evidence>
<feature type="domain" description="PUL" evidence="7">
    <location>
        <begin position="483"/>
        <end position="724"/>
    </location>
</feature>
<dbReference type="EMBL" id="KZ858949">
    <property type="protein sequence ID" value="RDW28802.1"/>
    <property type="molecule type" value="Genomic_DNA"/>
</dbReference>
<dbReference type="InterPro" id="IPR015155">
    <property type="entry name" value="PFU"/>
</dbReference>
<evidence type="ECO:0000256" key="2">
    <source>
        <dbReference type="ARBA" id="ARBA00022490"/>
    </source>
</evidence>
<comment type="subcellular location">
    <subcellularLocation>
        <location evidence="1">Cytoplasm</location>
    </subcellularLocation>
</comment>
<dbReference type="FunFam" id="3.10.20.870:FF:000013">
    <property type="match status" value="1"/>
</dbReference>
<dbReference type="SMART" id="SM00320">
    <property type="entry name" value="WD40"/>
    <property type="match status" value="7"/>
</dbReference>
<dbReference type="Gene3D" id="1.25.10.10">
    <property type="entry name" value="Leucine-rich Repeat Variant"/>
    <property type="match status" value="1"/>
</dbReference>
<name>A0A371CET7_YARLL</name>
<dbReference type="PRINTS" id="PR00320">
    <property type="entry name" value="GPROTEINBRPT"/>
</dbReference>
<keyword evidence="3 5" id="KW-0853">WD repeat</keyword>
<dbReference type="InterPro" id="IPR036322">
    <property type="entry name" value="WD40_repeat_dom_sf"/>
</dbReference>
<dbReference type="InterPro" id="IPR038122">
    <property type="entry name" value="PFU_sf"/>
</dbReference>
<feature type="repeat" description="WD" evidence="5">
    <location>
        <begin position="88"/>
        <end position="118"/>
    </location>
</feature>
<dbReference type="InterPro" id="IPR020472">
    <property type="entry name" value="WD40_PAC1"/>
</dbReference>
<organism evidence="8 9">
    <name type="scientific">Yarrowia lipolytica</name>
    <name type="common">Candida lipolytica</name>
    <dbReference type="NCBI Taxonomy" id="4952"/>
    <lineage>
        <taxon>Eukaryota</taxon>
        <taxon>Fungi</taxon>
        <taxon>Dikarya</taxon>
        <taxon>Ascomycota</taxon>
        <taxon>Saccharomycotina</taxon>
        <taxon>Dipodascomycetes</taxon>
        <taxon>Dipodascales</taxon>
        <taxon>Dipodascales incertae sedis</taxon>
        <taxon>Yarrowia</taxon>
    </lineage>
</organism>
<dbReference type="InterPro" id="IPR011989">
    <property type="entry name" value="ARM-like"/>
</dbReference>
<dbReference type="Gene3D" id="3.10.20.870">
    <property type="entry name" value="PFU (PLAA family ubiquitin binding), C-terminal domain"/>
    <property type="match status" value="1"/>
</dbReference>
<sequence>MAPTYKISKTLIGHEQDVKGVCFVDSEVVSCSRDTSVRKWHSDRSSDAIYNGGGFMNAIAAAPNGRLIAAGGQDKMIALIGDDTARFLVGHEGNVCALDLADDLVISGSWDKTAKVWNDGHVLYNLEGHAQAVWAVKIVSAKENVFMTASADKTIKLWHHAQCVATLPAHTDAVRGLAILGDGKFVSVSNDTTVKLWQLSSDNKSAKEIKTLDGHTSFVYSVAAISSTEFITTGEDRTARIWNATTGETTQVITLPCVSVWSGATASNGDIAVGGSDAKVRVFSRDSSRFADVVEIEDFEASVANSAIGKDQVGEINKDKLPGPERLSQPGTKEGEVIMVKGNGIVEAHQWSAASSSWTKIGEVVDAPGAERKKVAEDGKEYDYIFDVDVEEGQPALKLPYNSNENVYAAAQRFIDRYELPQGYLEEIVQFIIKNTGGVNIGGDSGPAPDPYGGRYVPGGEVSGPTPSVSASAAAAAPSIEPAPFPLTTPLFINTYNAAALSKGLDKFNSSEAAPLADDELSALKLALSKNELGSSLLSVVLKIVSSWSEPLLGLDILRLMAEKLGAPKPEIVTAVEGAVASPKLAHKLMGVRFVVNSVAAKNTFPDVESVIDTVKGTLADYKSEKLFGQYETAVATLLLDLAVNAYDGGNVEAAFGLLQSISEVWEKVTGNEAVFRLAVAAGTLFSLKSEEVASCYDLFNYASLVARPYDELRLKKVMVNLTK</sequence>
<dbReference type="InterPro" id="IPR013535">
    <property type="entry name" value="PUL_dom"/>
</dbReference>
<evidence type="ECO:0000259" key="6">
    <source>
        <dbReference type="PROSITE" id="PS51394"/>
    </source>
</evidence>
<dbReference type="GO" id="GO:0005737">
    <property type="term" value="C:cytoplasm"/>
    <property type="evidence" value="ECO:0007669"/>
    <property type="project" value="UniProtKB-SubCell"/>
</dbReference>
<keyword evidence="4" id="KW-0677">Repeat</keyword>
<feature type="domain" description="PFU" evidence="6">
    <location>
        <begin position="350"/>
        <end position="446"/>
    </location>
</feature>
<dbReference type="CDD" id="cd00200">
    <property type="entry name" value="WD40"/>
    <property type="match status" value="1"/>
</dbReference>
<evidence type="ECO:0000256" key="1">
    <source>
        <dbReference type="ARBA" id="ARBA00004496"/>
    </source>
</evidence>
<dbReference type="InterPro" id="IPR015943">
    <property type="entry name" value="WD40/YVTN_repeat-like_dom_sf"/>
</dbReference>
<feature type="repeat" description="WD" evidence="5">
    <location>
        <begin position="212"/>
        <end position="252"/>
    </location>
</feature>
<keyword evidence="2" id="KW-0963">Cytoplasm</keyword>
<dbReference type="PANTHER" id="PTHR19849:SF0">
    <property type="entry name" value="PHOSPHOLIPASE A-2-ACTIVATING PROTEIN"/>
    <property type="match status" value="1"/>
</dbReference>
<dbReference type="InterPro" id="IPR001680">
    <property type="entry name" value="WD40_rpt"/>
</dbReference>
<evidence type="ECO:0000313" key="8">
    <source>
        <dbReference type="EMBL" id="RDW28802.1"/>
    </source>
</evidence>
<proteinExistence type="predicted"/>
<dbReference type="Gene3D" id="2.130.10.10">
    <property type="entry name" value="YVTN repeat-like/Quinoprotein amine dehydrogenase"/>
    <property type="match status" value="1"/>
</dbReference>
<evidence type="ECO:0000256" key="4">
    <source>
        <dbReference type="ARBA" id="ARBA00022737"/>
    </source>
</evidence>
<dbReference type="AlphaFoldDB" id="A0A371CET7"/>
<evidence type="ECO:0000313" key="9">
    <source>
        <dbReference type="Proteomes" id="UP000256601"/>
    </source>
</evidence>
<evidence type="ECO:0000256" key="5">
    <source>
        <dbReference type="PROSITE-ProRule" id="PRU00221"/>
    </source>
</evidence>
<dbReference type="PROSITE" id="PS50082">
    <property type="entry name" value="WD_REPEATS_2"/>
    <property type="match status" value="4"/>
</dbReference>
<dbReference type="GO" id="GO:0043130">
    <property type="term" value="F:ubiquitin binding"/>
    <property type="evidence" value="ECO:0007669"/>
    <property type="project" value="TreeGrafter"/>
</dbReference>
<dbReference type="GO" id="GO:0005634">
    <property type="term" value="C:nucleus"/>
    <property type="evidence" value="ECO:0007669"/>
    <property type="project" value="TreeGrafter"/>
</dbReference>